<dbReference type="PROSITE" id="PS00523">
    <property type="entry name" value="SULFATASE_1"/>
    <property type="match status" value="1"/>
</dbReference>
<dbReference type="PANTHER" id="PTHR42693:SF42">
    <property type="entry name" value="ARYLSULFATASE G"/>
    <property type="match status" value="1"/>
</dbReference>
<comment type="cofactor">
    <cofactor evidence="1">
        <name>Ca(2+)</name>
        <dbReference type="ChEBI" id="CHEBI:29108"/>
    </cofactor>
</comment>
<keyword evidence="5 8" id="KW-0378">Hydrolase</keyword>
<keyword evidence="8" id="KW-0808">Transferase</keyword>
<dbReference type="Pfam" id="PF00884">
    <property type="entry name" value="Sulfatase"/>
    <property type="match status" value="1"/>
</dbReference>
<dbReference type="AlphaFoldDB" id="A0A5M6DS48"/>
<feature type="domain" description="Sulfatase N-terminal" evidence="7">
    <location>
        <begin position="34"/>
        <end position="125"/>
    </location>
</feature>
<dbReference type="GO" id="GO:0004065">
    <property type="term" value="F:arylsulfatase activity"/>
    <property type="evidence" value="ECO:0007669"/>
    <property type="project" value="TreeGrafter"/>
</dbReference>
<organism evidence="8 9">
    <name type="scientific">Adhaeribacter rhizoryzae</name>
    <dbReference type="NCBI Taxonomy" id="2607907"/>
    <lineage>
        <taxon>Bacteria</taxon>
        <taxon>Pseudomonadati</taxon>
        <taxon>Bacteroidota</taxon>
        <taxon>Cytophagia</taxon>
        <taxon>Cytophagales</taxon>
        <taxon>Hymenobacteraceae</taxon>
        <taxon>Adhaeribacter</taxon>
    </lineage>
</organism>
<reference evidence="8 9" key="1">
    <citation type="submission" date="2019-09" db="EMBL/GenBank/DDBJ databases">
        <title>Genome sequence and assembly of Adhaeribacter sp.</title>
        <authorList>
            <person name="Chhetri G."/>
        </authorList>
    </citation>
    <scope>NUCLEOTIDE SEQUENCE [LARGE SCALE GENOMIC DNA]</scope>
    <source>
        <strain evidence="8 9">DK36</strain>
    </source>
</reference>
<dbReference type="GO" id="GO:0016740">
    <property type="term" value="F:transferase activity"/>
    <property type="evidence" value="ECO:0007669"/>
    <property type="project" value="UniProtKB-KW"/>
</dbReference>
<evidence type="ECO:0000259" key="7">
    <source>
        <dbReference type="Pfam" id="PF00884"/>
    </source>
</evidence>
<evidence type="ECO:0000313" key="8">
    <source>
        <dbReference type="EMBL" id="KAA5549146.1"/>
    </source>
</evidence>
<dbReference type="InterPro" id="IPR050738">
    <property type="entry name" value="Sulfatase"/>
</dbReference>
<dbReference type="InterPro" id="IPR000917">
    <property type="entry name" value="Sulfatase_N"/>
</dbReference>
<comment type="caution">
    <text evidence="8">The sequence shown here is derived from an EMBL/GenBank/DDBJ whole genome shotgun (WGS) entry which is preliminary data.</text>
</comment>
<dbReference type="Proteomes" id="UP000323426">
    <property type="component" value="Unassembled WGS sequence"/>
</dbReference>
<proteinExistence type="inferred from homology"/>
<name>A0A5M6DS48_9BACT</name>
<evidence type="ECO:0000313" key="9">
    <source>
        <dbReference type="Proteomes" id="UP000323426"/>
    </source>
</evidence>
<protein>
    <submittedName>
        <fullName evidence="8">Sulfatase-like hydrolase/transferase</fullName>
    </submittedName>
</protein>
<evidence type="ECO:0000256" key="4">
    <source>
        <dbReference type="ARBA" id="ARBA00022729"/>
    </source>
</evidence>
<dbReference type="InterPro" id="IPR017850">
    <property type="entry name" value="Alkaline_phosphatase_core_sf"/>
</dbReference>
<dbReference type="EMBL" id="VWSF01000001">
    <property type="protein sequence ID" value="KAA5549146.1"/>
    <property type="molecule type" value="Genomic_DNA"/>
</dbReference>
<keyword evidence="6" id="KW-0106">Calcium</keyword>
<accession>A0A5M6DS48</accession>
<gene>
    <name evidence="8" type="ORF">F0145_00685</name>
</gene>
<dbReference type="InterPro" id="IPR024607">
    <property type="entry name" value="Sulfatase_CS"/>
</dbReference>
<keyword evidence="4" id="KW-0732">Signal</keyword>
<dbReference type="GO" id="GO:0046872">
    <property type="term" value="F:metal ion binding"/>
    <property type="evidence" value="ECO:0007669"/>
    <property type="project" value="UniProtKB-KW"/>
</dbReference>
<keyword evidence="3" id="KW-0479">Metal-binding</keyword>
<evidence type="ECO:0000256" key="6">
    <source>
        <dbReference type="ARBA" id="ARBA00022837"/>
    </source>
</evidence>
<keyword evidence="9" id="KW-1185">Reference proteome</keyword>
<dbReference type="RefSeq" id="WP_150086141.1">
    <property type="nucleotide sequence ID" value="NZ_VWSF01000001.1"/>
</dbReference>
<evidence type="ECO:0000256" key="5">
    <source>
        <dbReference type="ARBA" id="ARBA00022801"/>
    </source>
</evidence>
<dbReference type="SUPFAM" id="SSF53649">
    <property type="entry name" value="Alkaline phosphatase-like"/>
    <property type="match status" value="1"/>
</dbReference>
<evidence type="ECO:0000256" key="2">
    <source>
        <dbReference type="ARBA" id="ARBA00008779"/>
    </source>
</evidence>
<comment type="similarity">
    <text evidence="2">Belongs to the sulfatase family.</text>
</comment>
<dbReference type="Gene3D" id="3.40.720.10">
    <property type="entry name" value="Alkaline Phosphatase, subunit A"/>
    <property type="match status" value="1"/>
</dbReference>
<sequence length="137" mass="15026">MTKNIRGVLLGLLVVGFLVFTQRTLGQNINTAKPNIIFILADDLGWRELGCYGNTFNQTPNLDKLARQGMLFTQAYAAAPVCSPTRATLLTGQSPARVGITDYLRPEESVHLPTTHITFPEMLQNTVIIPALWANGT</sequence>
<evidence type="ECO:0000256" key="1">
    <source>
        <dbReference type="ARBA" id="ARBA00001913"/>
    </source>
</evidence>
<evidence type="ECO:0000256" key="3">
    <source>
        <dbReference type="ARBA" id="ARBA00022723"/>
    </source>
</evidence>
<dbReference type="PANTHER" id="PTHR42693">
    <property type="entry name" value="ARYLSULFATASE FAMILY MEMBER"/>
    <property type="match status" value="1"/>
</dbReference>